<sequence>MYLNLLCKGLGADLVQLSREHVACTGHQQFDLAECLDRLRHKRFHRLGIGHVEGEGYRLATVGADFVDQLGQLVHAAGPQGDRKPAAGEFGCGGRADARRCAGDDGGPPGGVRFEAWHYLACTLIGRWANPRTLLEWTRTTLSSSTS</sequence>
<reference evidence="1" key="1">
    <citation type="submission" date="2015-03" db="EMBL/GenBank/DDBJ databases">
        <authorList>
            <person name="Murphy D."/>
        </authorList>
    </citation>
    <scope>NUCLEOTIDE SEQUENCE [LARGE SCALE GENOMIC DNA]</scope>
    <source>
        <strain evidence="1">K00500041</strain>
    </source>
</reference>
<evidence type="ECO:0000313" key="2">
    <source>
        <dbReference type="EMBL" id="COY67296.1"/>
    </source>
</evidence>
<dbReference type="Proteomes" id="UP000039021">
    <property type="component" value="Unassembled WGS sequence"/>
</dbReference>
<reference evidence="2" key="2">
    <citation type="submission" date="2015-03" db="EMBL/GenBank/DDBJ databases">
        <authorList>
            <consortium name="Pathogen Informatics"/>
            <person name="Murphy D."/>
        </authorList>
    </citation>
    <scope>NUCLEOTIDE SEQUENCE</scope>
    <source>
        <strain evidence="2">N09902308</strain>
    </source>
</reference>
<dbReference type="AlphaFoldDB" id="A0A0U0U7A1"/>
<evidence type="ECO:0000313" key="3">
    <source>
        <dbReference type="Proteomes" id="UP000038802"/>
    </source>
</evidence>
<proteinExistence type="predicted"/>
<evidence type="ECO:0000313" key="1">
    <source>
        <dbReference type="EMBL" id="COV23554.1"/>
    </source>
</evidence>
<accession>A0A0U0U7A1</accession>
<organism evidence="1 3">
    <name type="scientific">Mycobacterium tuberculosis</name>
    <dbReference type="NCBI Taxonomy" id="1773"/>
    <lineage>
        <taxon>Bacteria</taxon>
        <taxon>Bacillati</taxon>
        <taxon>Actinomycetota</taxon>
        <taxon>Actinomycetes</taxon>
        <taxon>Mycobacteriales</taxon>
        <taxon>Mycobacteriaceae</taxon>
        <taxon>Mycobacterium</taxon>
        <taxon>Mycobacterium tuberculosis complex</taxon>
    </lineage>
</organism>
<evidence type="ECO:0000313" key="4">
    <source>
        <dbReference type="Proteomes" id="UP000039021"/>
    </source>
</evidence>
<reference evidence="3 4" key="3">
    <citation type="submission" date="2015-03" db="EMBL/GenBank/DDBJ databases">
        <authorList>
            <consortium name="Pathogen Informatics"/>
        </authorList>
    </citation>
    <scope>NUCLEOTIDE SEQUENCE [LARGE SCALE GENOMIC DNA]</scope>
    <source>
        <strain evidence="3">K00500041</strain>
        <strain evidence="4">N09902308</strain>
    </source>
</reference>
<gene>
    <name evidence="1" type="ORF">ERS007703_00897</name>
    <name evidence="2" type="ORF">ERS007739_02956</name>
</gene>
<dbReference type="EMBL" id="CSBK01001443">
    <property type="protein sequence ID" value="COY67296.1"/>
    <property type="molecule type" value="Genomic_DNA"/>
</dbReference>
<dbReference type="EMBL" id="CSAE01000064">
    <property type="protein sequence ID" value="COV23554.1"/>
    <property type="molecule type" value="Genomic_DNA"/>
</dbReference>
<dbReference type="Proteomes" id="UP000038802">
    <property type="component" value="Unassembled WGS sequence"/>
</dbReference>
<protein>
    <submittedName>
        <fullName evidence="1">Uncharacterized protein</fullName>
    </submittedName>
</protein>
<name>A0A0U0U7A1_MYCTX</name>